<accession>A0ABT4IRZ2</accession>
<evidence type="ECO:0000313" key="1">
    <source>
        <dbReference type="EMBL" id="MCZ0926441.1"/>
    </source>
</evidence>
<evidence type="ECO:0008006" key="3">
    <source>
        <dbReference type="Google" id="ProtNLM"/>
    </source>
</evidence>
<reference evidence="1 2" key="1">
    <citation type="submission" date="2022-02" db="EMBL/GenBank/DDBJ databases">
        <title>Study of halophilic communities from a Mexican lake.</title>
        <authorList>
            <person name="Hernandez-Soto L.M."/>
            <person name="Martinez-Abarca F."/>
            <person name="Ramirez-Saad H.C."/>
            <person name="Aguirre-Garrido J.F."/>
        </authorList>
    </citation>
    <scope>NUCLEOTIDE SEQUENCE [LARGE SCALE GENOMIC DNA]</scope>
    <source>
        <strain evidence="1 2">Hjan13</strain>
    </source>
</reference>
<comment type="caution">
    <text evidence="1">The sequence shown here is derived from an EMBL/GenBank/DDBJ whole genome shotgun (WGS) entry which is preliminary data.</text>
</comment>
<dbReference type="RefSeq" id="WP_268901272.1">
    <property type="nucleotide sequence ID" value="NZ_JAKNQT010000001.1"/>
</dbReference>
<protein>
    <recommendedName>
        <fullName evidence="3">Gp5/Type VI secretion system Vgr protein OB-fold domain-containing protein</fullName>
    </recommendedName>
</protein>
<proteinExistence type="predicted"/>
<evidence type="ECO:0000313" key="2">
    <source>
        <dbReference type="Proteomes" id="UP001321125"/>
    </source>
</evidence>
<dbReference type="Proteomes" id="UP001321125">
    <property type="component" value="Unassembled WGS sequence"/>
</dbReference>
<keyword evidence="2" id="KW-1185">Reference proteome</keyword>
<organism evidence="1 2">
    <name type="scientific">Vreelandella janggokensis</name>
    <dbReference type="NCBI Taxonomy" id="370767"/>
    <lineage>
        <taxon>Bacteria</taxon>
        <taxon>Pseudomonadati</taxon>
        <taxon>Pseudomonadota</taxon>
        <taxon>Gammaproteobacteria</taxon>
        <taxon>Oceanospirillales</taxon>
        <taxon>Halomonadaceae</taxon>
        <taxon>Vreelandella</taxon>
    </lineage>
</organism>
<dbReference type="EMBL" id="JAKNQU010000002">
    <property type="protein sequence ID" value="MCZ0926441.1"/>
    <property type="molecule type" value="Genomic_DNA"/>
</dbReference>
<name>A0ABT4IRZ2_9GAMM</name>
<gene>
    <name evidence="1" type="ORF">L0635_05010</name>
</gene>
<sequence>MSANGSGLLSGKWPAVIESYDGESRTCAVSIPGITDGADSGLIAEIEYPIGDKSRHETMTEIEVLKGDKVWVEFIQGDPRFPLITGWRNPTVGNDTGWRRWHHANIQLLTDNEMQLQSGGLVHVSAKDSITLQVGSSTVTLTPGDISQLASMINLN</sequence>